<evidence type="ECO:0000313" key="2">
    <source>
        <dbReference type="EnsemblPlants" id="PNT60625"/>
    </source>
</evidence>
<dbReference type="ExpressionAtlas" id="A0A2K2CF16">
    <property type="expression patterns" value="baseline and differential"/>
</dbReference>
<dbReference type="EnsemblPlants" id="PNT60625">
    <property type="protein sequence ID" value="PNT60625"/>
    <property type="gene ID" value="BRADI_5g02600v3"/>
</dbReference>
<dbReference type="Proteomes" id="UP000008810">
    <property type="component" value="Chromosome 5"/>
</dbReference>
<organism evidence="1">
    <name type="scientific">Brachypodium distachyon</name>
    <name type="common">Purple false brome</name>
    <name type="synonym">Trachynia distachya</name>
    <dbReference type="NCBI Taxonomy" id="15368"/>
    <lineage>
        <taxon>Eukaryota</taxon>
        <taxon>Viridiplantae</taxon>
        <taxon>Streptophyta</taxon>
        <taxon>Embryophyta</taxon>
        <taxon>Tracheophyta</taxon>
        <taxon>Spermatophyta</taxon>
        <taxon>Magnoliopsida</taxon>
        <taxon>Liliopsida</taxon>
        <taxon>Poales</taxon>
        <taxon>Poaceae</taxon>
        <taxon>BOP clade</taxon>
        <taxon>Pooideae</taxon>
        <taxon>Stipodae</taxon>
        <taxon>Brachypodieae</taxon>
        <taxon>Brachypodium</taxon>
    </lineage>
</organism>
<accession>A0A2K2CF16</accession>
<proteinExistence type="predicted"/>
<sequence>MINGAVAYASSSSSARHWILYIPKENFISCHYVLYRSWSIVVGPVLETVLGQPAVEPLWKSRNGVPCFPSLVILPIL</sequence>
<evidence type="ECO:0000313" key="1">
    <source>
        <dbReference type="EMBL" id="PNT60625.1"/>
    </source>
</evidence>
<reference evidence="2" key="3">
    <citation type="submission" date="2018-08" db="UniProtKB">
        <authorList>
            <consortium name="EnsemblPlants"/>
        </authorList>
    </citation>
    <scope>IDENTIFICATION</scope>
    <source>
        <strain evidence="2">cv. Bd21</strain>
    </source>
</reference>
<dbReference type="EMBL" id="CM000884">
    <property type="protein sequence ID" value="PNT60625.1"/>
    <property type="molecule type" value="Genomic_DNA"/>
</dbReference>
<protein>
    <submittedName>
        <fullName evidence="1 2">Uncharacterized protein</fullName>
    </submittedName>
</protein>
<evidence type="ECO:0000313" key="3">
    <source>
        <dbReference type="Proteomes" id="UP000008810"/>
    </source>
</evidence>
<gene>
    <name evidence="1" type="ORF">BRADI_5g02600v3</name>
</gene>
<reference evidence="1" key="2">
    <citation type="submission" date="2017-06" db="EMBL/GenBank/DDBJ databases">
        <title>WGS assembly of Brachypodium distachyon.</title>
        <authorList>
            <consortium name="The International Brachypodium Initiative"/>
            <person name="Lucas S."/>
            <person name="Harmon-Smith M."/>
            <person name="Lail K."/>
            <person name="Tice H."/>
            <person name="Grimwood J."/>
            <person name="Bruce D."/>
            <person name="Barry K."/>
            <person name="Shu S."/>
            <person name="Lindquist E."/>
            <person name="Wang M."/>
            <person name="Pitluck S."/>
            <person name="Vogel J.P."/>
            <person name="Garvin D.F."/>
            <person name="Mockler T.C."/>
            <person name="Schmutz J."/>
            <person name="Rokhsar D."/>
            <person name="Bevan M.W."/>
        </authorList>
    </citation>
    <scope>NUCLEOTIDE SEQUENCE</scope>
    <source>
        <strain evidence="1">Bd21</strain>
    </source>
</reference>
<dbReference type="InParanoid" id="A0A2K2CF16"/>
<keyword evidence="3" id="KW-1185">Reference proteome</keyword>
<dbReference type="Gramene" id="PNT60625">
    <property type="protein sequence ID" value="PNT60625"/>
    <property type="gene ID" value="BRADI_5g02600v3"/>
</dbReference>
<name>A0A2K2CF16_BRADI</name>
<dbReference type="AlphaFoldDB" id="A0A2K2CF16"/>
<reference evidence="1 2" key="1">
    <citation type="journal article" date="2010" name="Nature">
        <title>Genome sequencing and analysis of the model grass Brachypodium distachyon.</title>
        <authorList>
            <consortium name="International Brachypodium Initiative"/>
        </authorList>
    </citation>
    <scope>NUCLEOTIDE SEQUENCE [LARGE SCALE GENOMIC DNA]</scope>
    <source>
        <strain evidence="1 2">Bd21</strain>
    </source>
</reference>